<organism evidence="1 2">
    <name type="scientific">Actinomadura rudentiformis</name>
    <dbReference type="NCBI Taxonomy" id="359158"/>
    <lineage>
        <taxon>Bacteria</taxon>
        <taxon>Bacillati</taxon>
        <taxon>Actinomycetota</taxon>
        <taxon>Actinomycetes</taxon>
        <taxon>Streptosporangiales</taxon>
        <taxon>Thermomonosporaceae</taxon>
        <taxon>Actinomadura</taxon>
    </lineage>
</organism>
<proteinExistence type="predicted"/>
<dbReference type="Gene3D" id="3.20.20.410">
    <property type="entry name" value="Protein of unknown function UPF0759"/>
    <property type="match status" value="1"/>
</dbReference>
<dbReference type="OrthoDB" id="9780310at2"/>
<evidence type="ECO:0000313" key="1">
    <source>
        <dbReference type="EMBL" id="KAB2339783.1"/>
    </source>
</evidence>
<gene>
    <name evidence="1" type="ORF">F8566_46790</name>
</gene>
<dbReference type="InterPro" id="IPR036520">
    <property type="entry name" value="UPF0759_sf"/>
</dbReference>
<comment type="caution">
    <text evidence="1">The sequence shown here is derived from an EMBL/GenBank/DDBJ whole genome shotgun (WGS) entry which is preliminary data.</text>
</comment>
<sequence length="296" mass="33906">MGQILVGTASWTDKTLLESGWYPPTIKTAEDRLRYYATQFPLVEVDATYYAPPAEQNACLWRDRTPDGFTFNIKAFSLLTQHPTKVAALYKDLRGLVPAKQSVYLKDVPAHVAEEVWERFLSALWPLYEARKLGAVLFQFPRWFPFGERTRAYILEVKERCAPVRICVEFRHHSWLNEENEAATLEFLRRHDVPYVGVDMPQGHSSSVPPVLDVTSDLAVVRFHGHSARWDSRNVYDKFAYLYSEDELQAWARRIEELAADAATTHVIFNNCCADHSQRNAARMAALLNGDRPSEA</sequence>
<dbReference type="AlphaFoldDB" id="A0A6H9YH54"/>
<accession>A0A6H9YH54</accession>
<reference evidence="1 2" key="1">
    <citation type="submission" date="2019-09" db="EMBL/GenBank/DDBJ databases">
        <title>Actinomadura physcomitrii sp. nov., a novel actinomycete isolated from moss [Physcomitrium sphaericum (Ludw) Fuernr].</title>
        <authorList>
            <person name="Zhuang X."/>
            <person name="Liu C."/>
        </authorList>
    </citation>
    <scope>NUCLEOTIDE SEQUENCE [LARGE SCALE GENOMIC DNA]</scope>
    <source>
        <strain evidence="1 2">HMC1</strain>
    </source>
</reference>
<name>A0A6H9YH54_9ACTN</name>
<dbReference type="InterPro" id="IPR002763">
    <property type="entry name" value="DUF72"/>
</dbReference>
<dbReference type="PANTHER" id="PTHR30348">
    <property type="entry name" value="UNCHARACTERIZED PROTEIN YECE"/>
    <property type="match status" value="1"/>
</dbReference>
<dbReference type="PANTHER" id="PTHR30348:SF13">
    <property type="entry name" value="UPF0759 PROTEIN YUNF"/>
    <property type="match status" value="1"/>
</dbReference>
<evidence type="ECO:0000313" key="2">
    <source>
        <dbReference type="Proteomes" id="UP000468735"/>
    </source>
</evidence>
<dbReference type="Pfam" id="PF01904">
    <property type="entry name" value="DUF72"/>
    <property type="match status" value="1"/>
</dbReference>
<keyword evidence="2" id="KW-1185">Reference proteome</keyword>
<dbReference type="Proteomes" id="UP000468735">
    <property type="component" value="Unassembled WGS sequence"/>
</dbReference>
<dbReference type="EMBL" id="WBMT01000033">
    <property type="protein sequence ID" value="KAB2339783.1"/>
    <property type="molecule type" value="Genomic_DNA"/>
</dbReference>
<protein>
    <submittedName>
        <fullName evidence="1">DUF72 domain-containing protein</fullName>
    </submittedName>
</protein>
<dbReference type="SUPFAM" id="SSF117396">
    <property type="entry name" value="TM1631-like"/>
    <property type="match status" value="1"/>
</dbReference>